<sequence length="117" mass="13550">MEELNQVVTRIVFENYGVEKYHDAHVQSTSYHLRFNKYKNPKKTGDVGLTPHTDNSFSTILHQNQVCGLEMYTKDGDWIVFDPLPSSVIYLEGDVFQIWSNDKIRPCRHKVSLTTMG</sequence>
<dbReference type="InterPro" id="IPR005123">
    <property type="entry name" value="Oxoglu/Fe-dep_dioxygenase_dom"/>
</dbReference>
<name>A0A498ILM2_MALDO</name>
<evidence type="ECO:0000313" key="2">
    <source>
        <dbReference type="EMBL" id="RXH84109.1"/>
    </source>
</evidence>
<dbReference type="SUPFAM" id="SSF51197">
    <property type="entry name" value="Clavaminate synthase-like"/>
    <property type="match status" value="1"/>
</dbReference>
<accession>A0A498ILM2</accession>
<keyword evidence="3" id="KW-1185">Reference proteome</keyword>
<reference evidence="2 3" key="1">
    <citation type="submission" date="2018-10" db="EMBL/GenBank/DDBJ databases">
        <title>A high-quality apple genome assembly.</title>
        <authorList>
            <person name="Hu J."/>
        </authorList>
    </citation>
    <scope>NUCLEOTIDE SEQUENCE [LARGE SCALE GENOMIC DNA]</scope>
    <source>
        <strain evidence="3">cv. HFTH1</strain>
        <tissue evidence="2">Young leaf</tissue>
    </source>
</reference>
<evidence type="ECO:0000259" key="1">
    <source>
        <dbReference type="PROSITE" id="PS51471"/>
    </source>
</evidence>
<dbReference type="InterPro" id="IPR027443">
    <property type="entry name" value="IPNS-like_sf"/>
</dbReference>
<organism evidence="2 3">
    <name type="scientific">Malus domestica</name>
    <name type="common">Apple</name>
    <name type="synonym">Pyrus malus</name>
    <dbReference type="NCBI Taxonomy" id="3750"/>
    <lineage>
        <taxon>Eukaryota</taxon>
        <taxon>Viridiplantae</taxon>
        <taxon>Streptophyta</taxon>
        <taxon>Embryophyta</taxon>
        <taxon>Tracheophyta</taxon>
        <taxon>Spermatophyta</taxon>
        <taxon>Magnoliopsida</taxon>
        <taxon>eudicotyledons</taxon>
        <taxon>Gunneridae</taxon>
        <taxon>Pentapetalae</taxon>
        <taxon>rosids</taxon>
        <taxon>fabids</taxon>
        <taxon>Rosales</taxon>
        <taxon>Rosaceae</taxon>
        <taxon>Amygdaloideae</taxon>
        <taxon>Maleae</taxon>
        <taxon>Malus</taxon>
    </lineage>
</organism>
<dbReference type="PROSITE" id="PS51471">
    <property type="entry name" value="FE2OG_OXY"/>
    <property type="match status" value="1"/>
</dbReference>
<evidence type="ECO:0000313" key="3">
    <source>
        <dbReference type="Proteomes" id="UP000290289"/>
    </source>
</evidence>
<proteinExistence type="predicted"/>
<feature type="domain" description="Fe2OG dioxygenase" evidence="1">
    <location>
        <begin position="29"/>
        <end position="117"/>
    </location>
</feature>
<dbReference type="InterPro" id="IPR044861">
    <property type="entry name" value="IPNS-like_FE2OG_OXY"/>
</dbReference>
<dbReference type="EMBL" id="RDQH01000337">
    <property type="protein sequence ID" value="RXH84109.1"/>
    <property type="molecule type" value="Genomic_DNA"/>
</dbReference>
<protein>
    <recommendedName>
        <fullName evidence="1">Fe2OG dioxygenase domain-containing protein</fullName>
    </recommendedName>
</protein>
<dbReference type="Proteomes" id="UP000290289">
    <property type="component" value="Chromosome 11"/>
</dbReference>
<gene>
    <name evidence="2" type="ORF">DVH24_027008</name>
</gene>
<dbReference type="Gramene" id="mRNA:MD11G0223200">
    <property type="protein sequence ID" value="mRNA:MD11G0223200"/>
    <property type="gene ID" value="MD11G0223200"/>
</dbReference>
<comment type="caution">
    <text evidence="2">The sequence shown here is derived from an EMBL/GenBank/DDBJ whole genome shotgun (WGS) entry which is preliminary data.</text>
</comment>
<dbReference type="AlphaFoldDB" id="A0A498ILM2"/>
<dbReference type="InterPro" id="IPR050231">
    <property type="entry name" value="Iron_ascorbate_oxido_reductase"/>
</dbReference>
<dbReference type="Gene3D" id="2.60.120.330">
    <property type="entry name" value="B-lactam Antibiotic, Isopenicillin N Synthase, Chain"/>
    <property type="match status" value="1"/>
</dbReference>
<dbReference type="PANTHER" id="PTHR47990">
    <property type="entry name" value="2-OXOGLUTARATE (2OG) AND FE(II)-DEPENDENT OXYGENASE SUPERFAMILY PROTEIN-RELATED"/>
    <property type="match status" value="1"/>
</dbReference>
<dbReference type="Pfam" id="PF03171">
    <property type="entry name" value="2OG-FeII_Oxy"/>
    <property type="match status" value="1"/>
</dbReference>